<evidence type="ECO:0000259" key="7">
    <source>
        <dbReference type="PROSITE" id="PS51032"/>
    </source>
</evidence>
<dbReference type="PANTHER" id="PTHR31194:SF166">
    <property type="entry name" value="PATHOGENESIS-RELATED GENES TRANSCRIPTIONAL ACTIVATOR PTI6"/>
    <property type="match status" value="1"/>
</dbReference>
<name>A0A455LAF5_9ASPA</name>
<evidence type="ECO:0000313" key="8">
    <source>
        <dbReference type="EMBL" id="AXY87710.1"/>
    </source>
</evidence>
<sequence>MEIPSRMHHLDLPGLPVKFSEHVLTKTRKMTSAGKTRVLRRRLVRIFFTDEDATDSSSSDEDALPLNRRRVKRHVHEIGFEIEPRFRRHTTAKRRAESSGNKSFRGVRRRPWGRWAAEIRDPNRRKRVWLGTFDTAEEAAVVYDSAAVKLKGEKALTNFPSGKLRSPTEAGSSEKRHEQTSPPFASPTSVLRSGVDEMPFDYLGYGDVDAFGMSVEPPLYLTELSLPKRHYWEAEFGDFNAEEFSLEVVTF</sequence>
<feature type="compositionally biased region" description="Polar residues" evidence="6">
    <location>
        <begin position="180"/>
        <end position="190"/>
    </location>
</feature>
<dbReference type="SUPFAM" id="SSF54171">
    <property type="entry name" value="DNA-binding domain"/>
    <property type="match status" value="1"/>
</dbReference>
<dbReference type="PRINTS" id="PR00367">
    <property type="entry name" value="ETHRSPELEMNT"/>
</dbReference>
<dbReference type="EMBL" id="MG702192">
    <property type="protein sequence ID" value="AXY87710.1"/>
    <property type="molecule type" value="mRNA"/>
</dbReference>
<dbReference type="Gene3D" id="3.30.730.10">
    <property type="entry name" value="AP2/ERF domain"/>
    <property type="match status" value="1"/>
</dbReference>
<dbReference type="GO" id="GO:0003677">
    <property type="term" value="F:DNA binding"/>
    <property type="evidence" value="ECO:0007669"/>
    <property type="project" value="UniProtKB-KW"/>
</dbReference>
<dbReference type="Pfam" id="PF00847">
    <property type="entry name" value="AP2"/>
    <property type="match status" value="1"/>
</dbReference>
<dbReference type="InterPro" id="IPR001471">
    <property type="entry name" value="AP2/ERF_dom"/>
</dbReference>
<dbReference type="CDD" id="cd00018">
    <property type="entry name" value="AP2"/>
    <property type="match status" value="1"/>
</dbReference>
<dbReference type="SMART" id="SM00380">
    <property type="entry name" value="AP2"/>
    <property type="match status" value="1"/>
</dbReference>
<keyword evidence="2" id="KW-0805">Transcription regulation</keyword>
<dbReference type="GO" id="GO:0005634">
    <property type="term" value="C:nucleus"/>
    <property type="evidence" value="ECO:0007669"/>
    <property type="project" value="UniProtKB-SubCell"/>
</dbReference>
<organism evidence="8">
    <name type="scientific">Cymbidium sinense</name>
    <dbReference type="NCBI Taxonomy" id="112615"/>
    <lineage>
        <taxon>Eukaryota</taxon>
        <taxon>Viridiplantae</taxon>
        <taxon>Streptophyta</taxon>
        <taxon>Embryophyta</taxon>
        <taxon>Tracheophyta</taxon>
        <taxon>Spermatophyta</taxon>
        <taxon>Magnoliopsida</taxon>
        <taxon>Liliopsida</taxon>
        <taxon>Asparagales</taxon>
        <taxon>Orchidaceae</taxon>
        <taxon>Epidendroideae</taxon>
        <taxon>Cymbidieae</taxon>
        <taxon>Cymbidiinae</taxon>
        <taxon>Cymbidium</taxon>
    </lineage>
</organism>
<evidence type="ECO:0000256" key="4">
    <source>
        <dbReference type="ARBA" id="ARBA00023163"/>
    </source>
</evidence>
<dbReference type="PIRSF" id="PIRSF038123">
    <property type="entry name" value="PTI6"/>
    <property type="match status" value="1"/>
</dbReference>
<dbReference type="PROSITE" id="PS51032">
    <property type="entry name" value="AP2_ERF"/>
    <property type="match status" value="1"/>
</dbReference>
<comment type="subcellular location">
    <subcellularLocation>
        <location evidence="1">Nucleus</location>
    </subcellularLocation>
</comment>
<feature type="domain" description="AP2/ERF" evidence="7">
    <location>
        <begin position="103"/>
        <end position="160"/>
    </location>
</feature>
<keyword evidence="5" id="KW-0539">Nucleus</keyword>
<evidence type="ECO:0000256" key="1">
    <source>
        <dbReference type="ARBA" id="ARBA00004123"/>
    </source>
</evidence>
<dbReference type="GO" id="GO:0003700">
    <property type="term" value="F:DNA-binding transcription factor activity"/>
    <property type="evidence" value="ECO:0007669"/>
    <property type="project" value="InterPro"/>
</dbReference>
<evidence type="ECO:0000256" key="5">
    <source>
        <dbReference type="ARBA" id="ARBA00023242"/>
    </source>
</evidence>
<dbReference type="InterPro" id="IPR050913">
    <property type="entry name" value="AP2/ERF_ERF"/>
</dbReference>
<dbReference type="InterPro" id="IPR016177">
    <property type="entry name" value="DNA-bd_dom_sf"/>
</dbReference>
<protein>
    <submittedName>
        <fullName evidence="8">Ethylene-responsive transcription factor ERF-like protein</fullName>
    </submittedName>
</protein>
<dbReference type="FunFam" id="3.30.730.10:FF:000001">
    <property type="entry name" value="Ethylene-responsive transcription factor 2"/>
    <property type="match status" value="1"/>
</dbReference>
<evidence type="ECO:0000256" key="2">
    <source>
        <dbReference type="ARBA" id="ARBA00023015"/>
    </source>
</evidence>
<dbReference type="InterPro" id="IPR036955">
    <property type="entry name" value="AP2/ERF_dom_sf"/>
</dbReference>
<evidence type="ECO:0000256" key="6">
    <source>
        <dbReference type="SAM" id="MobiDB-lite"/>
    </source>
</evidence>
<accession>A0A455LAF5</accession>
<feature type="region of interest" description="Disordered" evidence="6">
    <location>
        <begin position="158"/>
        <end position="190"/>
    </location>
</feature>
<proteinExistence type="evidence at transcript level"/>
<evidence type="ECO:0000256" key="3">
    <source>
        <dbReference type="ARBA" id="ARBA00023125"/>
    </source>
</evidence>
<dbReference type="AlphaFoldDB" id="A0A455LAF5"/>
<dbReference type="PANTHER" id="PTHR31194">
    <property type="entry name" value="SHN SHINE , DNA BINDING / TRANSCRIPTION FACTOR"/>
    <property type="match status" value="1"/>
</dbReference>
<keyword evidence="4" id="KW-0804">Transcription</keyword>
<keyword evidence="3" id="KW-0238">DNA-binding</keyword>
<reference evidence="8" key="1">
    <citation type="journal article" date="2015" name="PLoS ONE">
        <title>Transcriptome Characterization of Cymbidium sinense 'Dharma' Using 454 Pyrosequencing and Its Application in the Identification of Genes Associated with Leaf Color Variation.</title>
        <authorList>
            <person name="Zhu G."/>
            <person name="Yang F."/>
            <person name="Shi S."/>
            <person name="Li D."/>
            <person name="Wang Z."/>
            <person name="Liu H."/>
            <person name="Huang D."/>
            <person name="Wang C."/>
        </authorList>
    </citation>
    <scope>NUCLEOTIDE SEQUENCE</scope>
</reference>